<dbReference type="InterPro" id="IPR052155">
    <property type="entry name" value="Biofilm_reg_signaling"/>
</dbReference>
<feature type="domain" description="EAL" evidence="3">
    <location>
        <begin position="443"/>
        <end position="698"/>
    </location>
</feature>
<evidence type="ECO:0000259" key="4">
    <source>
        <dbReference type="PROSITE" id="PS50887"/>
    </source>
</evidence>
<dbReference type="AlphaFoldDB" id="A0A7W4YXQ8"/>
<evidence type="ECO:0000313" key="5">
    <source>
        <dbReference type="EMBL" id="MBB3019268.1"/>
    </source>
</evidence>
<dbReference type="PANTHER" id="PTHR44757:SF2">
    <property type="entry name" value="BIOFILM ARCHITECTURE MAINTENANCE PROTEIN MBAA"/>
    <property type="match status" value="1"/>
</dbReference>
<dbReference type="InterPro" id="IPR029787">
    <property type="entry name" value="Nucleotide_cyclase"/>
</dbReference>
<feature type="region of interest" description="Disordered" evidence="1">
    <location>
        <begin position="1"/>
        <end position="23"/>
    </location>
</feature>
<organism evidence="5 6">
    <name type="scientific">Microvirga lupini</name>
    <dbReference type="NCBI Taxonomy" id="420324"/>
    <lineage>
        <taxon>Bacteria</taxon>
        <taxon>Pseudomonadati</taxon>
        <taxon>Pseudomonadota</taxon>
        <taxon>Alphaproteobacteria</taxon>
        <taxon>Hyphomicrobiales</taxon>
        <taxon>Methylobacteriaceae</taxon>
        <taxon>Microvirga</taxon>
    </lineage>
</organism>
<feature type="compositionally biased region" description="Basic and acidic residues" evidence="1">
    <location>
        <begin position="12"/>
        <end position="23"/>
    </location>
</feature>
<dbReference type="GO" id="GO:0003824">
    <property type="term" value="F:catalytic activity"/>
    <property type="evidence" value="ECO:0007669"/>
    <property type="project" value="UniProtKB-ARBA"/>
</dbReference>
<dbReference type="InterPro" id="IPR035919">
    <property type="entry name" value="EAL_sf"/>
</dbReference>
<comment type="caution">
    <text evidence="5">The sequence shown here is derived from an EMBL/GenBank/DDBJ whole genome shotgun (WGS) entry which is preliminary data.</text>
</comment>
<feature type="domain" description="GGDEF" evidence="4">
    <location>
        <begin position="301"/>
        <end position="434"/>
    </location>
</feature>
<dbReference type="SMART" id="SM00052">
    <property type="entry name" value="EAL"/>
    <property type="match status" value="1"/>
</dbReference>
<dbReference type="InterPro" id="IPR013655">
    <property type="entry name" value="PAS_fold_3"/>
</dbReference>
<dbReference type="SMART" id="SM00267">
    <property type="entry name" value="GGDEF"/>
    <property type="match status" value="1"/>
</dbReference>
<reference evidence="5 6" key="1">
    <citation type="submission" date="2020-08" db="EMBL/GenBank/DDBJ databases">
        <title>The Agave Microbiome: Exploring the role of microbial communities in plant adaptations to desert environments.</title>
        <authorList>
            <person name="Partida-Martinez L.P."/>
        </authorList>
    </citation>
    <scope>NUCLEOTIDE SEQUENCE [LARGE SCALE GENOMIC DNA]</scope>
    <source>
        <strain evidence="5 6">AT3.9</strain>
    </source>
</reference>
<evidence type="ECO:0000259" key="3">
    <source>
        <dbReference type="PROSITE" id="PS50883"/>
    </source>
</evidence>
<dbReference type="SUPFAM" id="SSF55785">
    <property type="entry name" value="PYP-like sensor domain (PAS domain)"/>
    <property type="match status" value="2"/>
</dbReference>
<accession>A0A7W4YXQ8</accession>
<dbReference type="Gene3D" id="3.20.20.450">
    <property type="entry name" value="EAL domain"/>
    <property type="match status" value="1"/>
</dbReference>
<dbReference type="Gene3D" id="3.30.450.20">
    <property type="entry name" value="PAS domain"/>
    <property type="match status" value="2"/>
</dbReference>
<dbReference type="SMART" id="SM00091">
    <property type="entry name" value="PAS"/>
    <property type="match status" value="2"/>
</dbReference>
<dbReference type="SMART" id="SM00086">
    <property type="entry name" value="PAC"/>
    <property type="match status" value="2"/>
</dbReference>
<dbReference type="Pfam" id="PF00563">
    <property type="entry name" value="EAL"/>
    <property type="match status" value="1"/>
</dbReference>
<dbReference type="InterPro" id="IPR000160">
    <property type="entry name" value="GGDEF_dom"/>
</dbReference>
<sequence length="700" mass="77752">MTKPIIGPATDPHAHDRKSTERGAAERNEQYKALLEASAVVLWLAAPDGTLTHLEGTIEIGLLIGDAYTGQGWFDFVHRDDLARVKAAWLWAVSSGTPYQNEFRIKLASGEYRWMLANAVALKNPDGTIREWVGSVADIHDRKQVEEKLRDSEERLRLALHAGRMFAWEQDLRTDYITRSQNAVSLLGVGSGPLAEFLDKVHPEDRALRHHFAQVVKTQGSYTSEFRYILPSGKVLWFGSRAELASPDRVVGVTFDITDRKAAEEEIWRAANHDSLTGLPNRGLFHRCLEQALSDAKINGTSVSLLLIDLDDFKDVNDTLGHDAGDALLQEAARRLAGLMRPSDIVARLGGDEFAVLLTDPATLDEATQFAERIIGTLREPFTYRRRTVSSRASIGVAAFPEHDLAPTGLMKSADIALYRAKAQGRNRVLTYSPAMRREIEKRVTLGADLREGLARNQITPFYQPKICLATGQIVGFEALARWEHPTRGVLDPAFFGAAFEDADLAPAIRRQLVAKVAADMGRWRDDNLPFGRIAVNFSSADFSQPRLVEEILEAFQSAKVEPEAFEIEITETVLLGRSSDCISAILRQFRDNGISIALDDFGTGYASLMHLKHFPVDHVKIDRTFIEDLNQNADDEAIVAAIIGLGRSLNLKITAEGVETRDQEQRLKRLGCHYAQGYLYSSAVSGLDVGELLARFRRA</sequence>
<protein>
    <submittedName>
        <fullName evidence="5">Diguanylate cyclase (GGDEF)-like protein/PAS domain S-box-containing protein</fullName>
    </submittedName>
</protein>
<dbReference type="EMBL" id="JACHWB010000002">
    <property type="protein sequence ID" value="MBB3019268.1"/>
    <property type="molecule type" value="Genomic_DNA"/>
</dbReference>
<dbReference type="InterPro" id="IPR043128">
    <property type="entry name" value="Rev_trsase/Diguanyl_cyclase"/>
</dbReference>
<dbReference type="FunFam" id="3.30.70.270:FF:000001">
    <property type="entry name" value="Diguanylate cyclase domain protein"/>
    <property type="match status" value="1"/>
</dbReference>
<dbReference type="CDD" id="cd01949">
    <property type="entry name" value="GGDEF"/>
    <property type="match status" value="1"/>
</dbReference>
<feature type="domain" description="PAC" evidence="2">
    <location>
        <begin position="99"/>
        <end position="151"/>
    </location>
</feature>
<evidence type="ECO:0000256" key="1">
    <source>
        <dbReference type="SAM" id="MobiDB-lite"/>
    </source>
</evidence>
<dbReference type="PROSITE" id="PS50883">
    <property type="entry name" value="EAL"/>
    <property type="match status" value="1"/>
</dbReference>
<dbReference type="Pfam" id="PF00990">
    <property type="entry name" value="GGDEF"/>
    <property type="match status" value="1"/>
</dbReference>
<dbReference type="InterPro" id="IPR001610">
    <property type="entry name" value="PAC"/>
</dbReference>
<evidence type="ECO:0000313" key="6">
    <source>
        <dbReference type="Proteomes" id="UP000532010"/>
    </source>
</evidence>
<dbReference type="CDD" id="cd01948">
    <property type="entry name" value="EAL"/>
    <property type="match status" value="1"/>
</dbReference>
<dbReference type="PANTHER" id="PTHR44757">
    <property type="entry name" value="DIGUANYLATE CYCLASE DGCP"/>
    <property type="match status" value="1"/>
</dbReference>
<gene>
    <name evidence="5" type="ORF">FHR70_002322</name>
</gene>
<dbReference type="CDD" id="cd00130">
    <property type="entry name" value="PAS"/>
    <property type="match status" value="1"/>
</dbReference>
<proteinExistence type="predicted"/>
<dbReference type="Pfam" id="PF08447">
    <property type="entry name" value="PAS_3"/>
    <property type="match status" value="2"/>
</dbReference>
<keyword evidence="6" id="KW-1185">Reference proteome</keyword>
<dbReference type="InterPro" id="IPR035965">
    <property type="entry name" value="PAS-like_dom_sf"/>
</dbReference>
<dbReference type="Proteomes" id="UP000532010">
    <property type="component" value="Unassembled WGS sequence"/>
</dbReference>
<dbReference type="InterPro" id="IPR001633">
    <property type="entry name" value="EAL_dom"/>
</dbReference>
<dbReference type="PROSITE" id="PS50113">
    <property type="entry name" value="PAC"/>
    <property type="match status" value="1"/>
</dbReference>
<dbReference type="PROSITE" id="PS50887">
    <property type="entry name" value="GGDEF"/>
    <property type="match status" value="1"/>
</dbReference>
<dbReference type="NCBIfam" id="TIGR00229">
    <property type="entry name" value="sensory_box"/>
    <property type="match status" value="1"/>
</dbReference>
<name>A0A7W4YXQ8_9HYPH</name>
<dbReference type="SUPFAM" id="SSF141868">
    <property type="entry name" value="EAL domain-like"/>
    <property type="match status" value="1"/>
</dbReference>
<evidence type="ECO:0000259" key="2">
    <source>
        <dbReference type="PROSITE" id="PS50113"/>
    </source>
</evidence>
<dbReference type="RefSeq" id="WP_183450119.1">
    <property type="nucleotide sequence ID" value="NZ_JACHWB010000002.1"/>
</dbReference>
<dbReference type="NCBIfam" id="TIGR00254">
    <property type="entry name" value="GGDEF"/>
    <property type="match status" value="1"/>
</dbReference>
<dbReference type="Gene3D" id="3.30.70.270">
    <property type="match status" value="1"/>
</dbReference>
<dbReference type="InterPro" id="IPR000014">
    <property type="entry name" value="PAS"/>
</dbReference>
<dbReference type="InterPro" id="IPR000700">
    <property type="entry name" value="PAS-assoc_C"/>
</dbReference>
<dbReference type="SUPFAM" id="SSF55073">
    <property type="entry name" value="Nucleotide cyclase"/>
    <property type="match status" value="1"/>
</dbReference>